<keyword evidence="2" id="KW-1185">Reference proteome</keyword>
<sequence>MSTMRQMTPFVQFHNKEFMIDKALLELSIMCTCMSTYGGCTLKTTLVPHCVPKHTHSASVKYARHFSVSNVVRSSYNFSVMRSGYPASDIGNGSTWRMQDRERAHEPRTTGVGSKYDIMFDRAPEEVITTAKILIFRTCTQCNYEVKDASGVRQNSRRERRSQ</sequence>
<accession>A0A8E2AVQ3</accession>
<evidence type="ECO:0000313" key="2">
    <source>
        <dbReference type="Proteomes" id="UP000250043"/>
    </source>
</evidence>
<organism evidence="1 2">
    <name type="scientific">Obba rivulosa</name>
    <dbReference type="NCBI Taxonomy" id="1052685"/>
    <lineage>
        <taxon>Eukaryota</taxon>
        <taxon>Fungi</taxon>
        <taxon>Dikarya</taxon>
        <taxon>Basidiomycota</taxon>
        <taxon>Agaricomycotina</taxon>
        <taxon>Agaricomycetes</taxon>
        <taxon>Polyporales</taxon>
        <taxon>Gelatoporiaceae</taxon>
        <taxon>Obba</taxon>
    </lineage>
</organism>
<reference evidence="1 2" key="1">
    <citation type="submission" date="2016-07" db="EMBL/GenBank/DDBJ databases">
        <title>Draft genome of the white-rot fungus Obba rivulosa 3A-2.</title>
        <authorList>
            <consortium name="DOE Joint Genome Institute"/>
            <person name="Miettinen O."/>
            <person name="Riley R."/>
            <person name="Acob R."/>
            <person name="Barry K."/>
            <person name="Cullen D."/>
            <person name="De Vries R."/>
            <person name="Hainaut M."/>
            <person name="Hatakka A."/>
            <person name="Henrissat B."/>
            <person name="Hilden K."/>
            <person name="Kuo R."/>
            <person name="Labutti K."/>
            <person name="Lipzen A."/>
            <person name="Makela M.R."/>
            <person name="Sandor L."/>
            <person name="Spatafora J.W."/>
            <person name="Grigoriev I.V."/>
            <person name="Hibbett D.S."/>
        </authorList>
    </citation>
    <scope>NUCLEOTIDE SEQUENCE [LARGE SCALE GENOMIC DNA]</scope>
    <source>
        <strain evidence="1 2">3A-2</strain>
    </source>
</reference>
<dbReference type="Proteomes" id="UP000250043">
    <property type="component" value="Unassembled WGS sequence"/>
</dbReference>
<proteinExistence type="predicted"/>
<name>A0A8E2AVQ3_9APHY</name>
<evidence type="ECO:0000313" key="1">
    <source>
        <dbReference type="EMBL" id="OCH91223.1"/>
    </source>
</evidence>
<dbReference type="AlphaFoldDB" id="A0A8E2AVQ3"/>
<gene>
    <name evidence="1" type="ORF">OBBRIDRAFT_543784</name>
</gene>
<dbReference type="EMBL" id="KV722389">
    <property type="protein sequence ID" value="OCH91223.1"/>
    <property type="molecule type" value="Genomic_DNA"/>
</dbReference>
<protein>
    <submittedName>
        <fullName evidence="1">Uncharacterized protein</fullName>
    </submittedName>
</protein>